<dbReference type="GO" id="GO:0140359">
    <property type="term" value="F:ABC-type transporter activity"/>
    <property type="evidence" value="ECO:0007669"/>
    <property type="project" value="UniProtKB-ARBA"/>
</dbReference>
<evidence type="ECO:0000256" key="2">
    <source>
        <dbReference type="ARBA" id="ARBA00022741"/>
    </source>
</evidence>
<dbReference type="Pfam" id="PF00005">
    <property type="entry name" value="ABC_tran"/>
    <property type="match status" value="1"/>
</dbReference>
<dbReference type="Pfam" id="PF08402">
    <property type="entry name" value="TOBE_2"/>
    <property type="match status" value="1"/>
</dbReference>
<dbReference type="PROSITE" id="PS50893">
    <property type="entry name" value="ABC_TRANSPORTER_2"/>
    <property type="match status" value="1"/>
</dbReference>
<dbReference type="GO" id="GO:0043190">
    <property type="term" value="C:ATP-binding cassette (ABC) transporter complex"/>
    <property type="evidence" value="ECO:0007669"/>
    <property type="project" value="InterPro"/>
</dbReference>
<comment type="caution">
    <text evidence="5">The sequence shown here is derived from an EMBL/GenBank/DDBJ whole genome shotgun (WGS) entry which is preliminary data.</text>
</comment>
<dbReference type="Gene3D" id="2.40.50.100">
    <property type="match status" value="1"/>
</dbReference>
<dbReference type="SMART" id="SM00382">
    <property type="entry name" value="AAA"/>
    <property type="match status" value="1"/>
</dbReference>
<dbReference type="PANTHER" id="PTHR42781">
    <property type="entry name" value="SPERMIDINE/PUTRESCINE IMPORT ATP-BINDING PROTEIN POTA"/>
    <property type="match status" value="1"/>
</dbReference>
<dbReference type="InterPro" id="IPR027417">
    <property type="entry name" value="P-loop_NTPase"/>
</dbReference>
<dbReference type="Proteomes" id="UP000236394">
    <property type="component" value="Unassembled WGS sequence"/>
</dbReference>
<dbReference type="SUPFAM" id="SSF50331">
    <property type="entry name" value="MOP-like"/>
    <property type="match status" value="1"/>
</dbReference>
<dbReference type="PANTHER" id="PTHR42781:SF4">
    <property type="entry name" value="SPERMIDINE_PUTRESCINE IMPORT ATP-BINDING PROTEIN POTA"/>
    <property type="match status" value="1"/>
</dbReference>
<protein>
    <submittedName>
        <fullName evidence="5">Polyamine ABC transporter ATP-binding protein</fullName>
    </submittedName>
</protein>
<dbReference type="InterPro" id="IPR003439">
    <property type="entry name" value="ABC_transporter-like_ATP-bd"/>
</dbReference>
<dbReference type="InterPro" id="IPR017871">
    <property type="entry name" value="ABC_transporter-like_CS"/>
</dbReference>
<accession>A0A2J8B246</accession>
<sequence length="379" mass="42057">MSVPISIKNVSKNYGETRVINGLSQEIKAGELFTLLGPSGCGKTTLLRMIIGFNTIDGGVIEVNQSPINDIPISKRNMGMVFQNYAVFPHLTVRENVAYGLKNRHLGKEEIRRKVDHMLEVVKISDFASRKPEQLSGGQQQRVALARAIVIEPQVLLMDEPLSNLDAKLRVEMREAIKQIHDDIGITTVYVTHDQEEALAISDRIAVMNKGVIQQTGTPEMLYRRPANVFVANFIGNTNNIEAILVEQRNGLTTLAVGDYQFSVPSLQPGLKKGEKYKLCVRPEDFCFSDDADGIPAVVRDSVFLGLNIHYSIELFNGTAIHVLQSNDVRQRLVKGEHLSLKIKGDKINVFDPVTEKSVVMETCVLKVGGPEEAEHEEA</sequence>
<reference evidence="6" key="1">
    <citation type="submission" date="2017-04" db="EMBL/GenBank/DDBJ databases">
        <authorList>
            <person name="Bumgarner R.E."/>
            <person name="Fredricks D.N."/>
            <person name="Srinivasan S."/>
        </authorList>
    </citation>
    <scope>NUCLEOTIDE SEQUENCE [LARGE SCALE GENOMIC DNA]</scope>
    <source>
        <strain evidence="6">KA00405</strain>
    </source>
</reference>
<dbReference type="FunFam" id="3.40.50.300:FF:000042">
    <property type="entry name" value="Maltose/maltodextrin ABC transporter, ATP-binding protein"/>
    <property type="match status" value="1"/>
</dbReference>
<name>A0A2J8B246_9FIRM</name>
<dbReference type="InterPro" id="IPR008995">
    <property type="entry name" value="Mo/tungstate-bd_C_term_dom"/>
</dbReference>
<dbReference type="PROSITE" id="PS00211">
    <property type="entry name" value="ABC_TRANSPORTER_1"/>
    <property type="match status" value="1"/>
</dbReference>
<evidence type="ECO:0000313" key="6">
    <source>
        <dbReference type="Proteomes" id="UP000236394"/>
    </source>
</evidence>
<gene>
    <name evidence="5" type="ORF">B7R76_04565</name>
</gene>
<evidence type="ECO:0000256" key="3">
    <source>
        <dbReference type="ARBA" id="ARBA00022840"/>
    </source>
</evidence>
<dbReference type="AlphaFoldDB" id="A0A2J8B246"/>
<keyword evidence="1" id="KW-0813">Transport</keyword>
<evidence type="ECO:0000259" key="4">
    <source>
        <dbReference type="PROSITE" id="PS50893"/>
    </source>
</evidence>
<dbReference type="Gene3D" id="3.40.50.300">
    <property type="entry name" value="P-loop containing nucleotide triphosphate hydrolases"/>
    <property type="match status" value="1"/>
</dbReference>
<dbReference type="RefSeq" id="WP_102892494.1">
    <property type="nucleotide sequence ID" value="NZ_NBZD01000002.1"/>
</dbReference>
<dbReference type="EMBL" id="NBZD01000002">
    <property type="protein sequence ID" value="PNH18831.1"/>
    <property type="molecule type" value="Genomic_DNA"/>
</dbReference>
<proteinExistence type="predicted"/>
<evidence type="ECO:0000256" key="1">
    <source>
        <dbReference type="ARBA" id="ARBA00022448"/>
    </source>
</evidence>
<keyword evidence="3 5" id="KW-0067">ATP-binding</keyword>
<dbReference type="GO" id="GO:0005524">
    <property type="term" value="F:ATP binding"/>
    <property type="evidence" value="ECO:0007669"/>
    <property type="project" value="UniProtKB-KW"/>
</dbReference>
<dbReference type="SUPFAM" id="SSF52540">
    <property type="entry name" value="P-loop containing nucleoside triphosphate hydrolases"/>
    <property type="match status" value="1"/>
</dbReference>
<keyword evidence="2" id="KW-0547">Nucleotide-binding</keyword>
<evidence type="ECO:0000313" key="5">
    <source>
        <dbReference type="EMBL" id="PNH18831.1"/>
    </source>
</evidence>
<organism evidence="5 6">
    <name type="scientific">Mageeibacillus indolicus</name>
    <dbReference type="NCBI Taxonomy" id="884684"/>
    <lineage>
        <taxon>Bacteria</taxon>
        <taxon>Bacillati</taxon>
        <taxon>Bacillota</taxon>
        <taxon>Clostridia</taxon>
        <taxon>Eubacteriales</taxon>
        <taxon>Oscillospiraceae</taxon>
        <taxon>Mageeibacillus</taxon>
    </lineage>
</organism>
<feature type="domain" description="ABC transporter" evidence="4">
    <location>
        <begin position="5"/>
        <end position="235"/>
    </location>
</feature>
<dbReference type="GO" id="GO:0016887">
    <property type="term" value="F:ATP hydrolysis activity"/>
    <property type="evidence" value="ECO:0007669"/>
    <property type="project" value="InterPro"/>
</dbReference>
<dbReference type="InterPro" id="IPR003593">
    <property type="entry name" value="AAA+_ATPase"/>
</dbReference>
<dbReference type="InterPro" id="IPR013611">
    <property type="entry name" value="Transp-assoc_OB_typ2"/>
</dbReference>
<dbReference type="InterPro" id="IPR050093">
    <property type="entry name" value="ABC_SmlMolc_Importer"/>
</dbReference>